<evidence type="ECO:0000313" key="3">
    <source>
        <dbReference type="Proteomes" id="UP000184300"/>
    </source>
</evidence>
<reference evidence="3" key="1">
    <citation type="journal article" date="2017" name="Genome Biol.">
        <title>Comparative genomics reveals high biological diversity and specific adaptations in the industrially and medically important fungal genus Aspergillus.</title>
        <authorList>
            <person name="de Vries R.P."/>
            <person name="Riley R."/>
            <person name="Wiebenga A."/>
            <person name="Aguilar-Osorio G."/>
            <person name="Amillis S."/>
            <person name="Uchima C.A."/>
            <person name="Anderluh G."/>
            <person name="Asadollahi M."/>
            <person name="Askin M."/>
            <person name="Barry K."/>
            <person name="Battaglia E."/>
            <person name="Bayram O."/>
            <person name="Benocci T."/>
            <person name="Braus-Stromeyer S.A."/>
            <person name="Caldana C."/>
            <person name="Canovas D."/>
            <person name="Cerqueira G.C."/>
            <person name="Chen F."/>
            <person name="Chen W."/>
            <person name="Choi C."/>
            <person name="Clum A."/>
            <person name="Dos Santos R.A."/>
            <person name="Damasio A.R."/>
            <person name="Diallinas G."/>
            <person name="Emri T."/>
            <person name="Fekete E."/>
            <person name="Flipphi M."/>
            <person name="Freyberg S."/>
            <person name="Gallo A."/>
            <person name="Gournas C."/>
            <person name="Habgood R."/>
            <person name="Hainaut M."/>
            <person name="Harispe M.L."/>
            <person name="Henrissat B."/>
            <person name="Hilden K.S."/>
            <person name="Hope R."/>
            <person name="Hossain A."/>
            <person name="Karabika E."/>
            <person name="Karaffa L."/>
            <person name="Karanyi Z."/>
            <person name="Krasevec N."/>
            <person name="Kuo A."/>
            <person name="Kusch H."/>
            <person name="LaButti K."/>
            <person name="Lagendijk E.L."/>
            <person name="Lapidus A."/>
            <person name="Levasseur A."/>
            <person name="Lindquist E."/>
            <person name="Lipzen A."/>
            <person name="Logrieco A.F."/>
            <person name="MacCabe A."/>
            <person name="Maekelae M.R."/>
            <person name="Malavazi I."/>
            <person name="Melin P."/>
            <person name="Meyer V."/>
            <person name="Mielnichuk N."/>
            <person name="Miskei M."/>
            <person name="Molnar A.P."/>
            <person name="Mule G."/>
            <person name="Ngan C.Y."/>
            <person name="Orejas M."/>
            <person name="Orosz E."/>
            <person name="Ouedraogo J.P."/>
            <person name="Overkamp K.M."/>
            <person name="Park H.-S."/>
            <person name="Perrone G."/>
            <person name="Piumi F."/>
            <person name="Punt P.J."/>
            <person name="Ram A.F."/>
            <person name="Ramon A."/>
            <person name="Rauscher S."/>
            <person name="Record E."/>
            <person name="Riano-Pachon D.M."/>
            <person name="Robert V."/>
            <person name="Roehrig J."/>
            <person name="Ruller R."/>
            <person name="Salamov A."/>
            <person name="Salih N.S."/>
            <person name="Samson R.A."/>
            <person name="Sandor E."/>
            <person name="Sanguinetti M."/>
            <person name="Schuetze T."/>
            <person name="Sepcic K."/>
            <person name="Shelest E."/>
            <person name="Sherlock G."/>
            <person name="Sophianopoulou V."/>
            <person name="Squina F.M."/>
            <person name="Sun H."/>
            <person name="Susca A."/>
            <person name="Todd R.B."/>
            <person name="Tsang A."/>
            <person name="Unkles S.E."/>
            <person name="van de Wiele N."/>
            <person name="van Rossen-Uffink D."/>
            <person name="Oliveira J.V."/>
            <person name="Vesth T.C."/>
            <person name="Visser J."/>
            <person name="Yu J.-H."/>
            <person name="Zhou M."/>
            <person name="Andersen M.R."/>
            <person name="Archer D.B."/>
            <person name="Baker S.E."/>
            <person name="Benoit I."/>
            <person name="Brakhage A.A."/>
            <person name="Braus G.H."/>
            <person name="Fischer R."/>
            <person name="Frisvad J.C."/>
            <person name="Goldman G.H."/>
            <person name="Houbraken J."/>
            <person name="Oakley B."/>
            <person name="Pocsi I."/>
            <person name="Scazzocchio C."/>
            <person name="Seiboth B."/>
            <person name="vanKuyk P.A."/>
            <person name="Wortman J."/>
            <person name="Dyer P.S."/>
            <person name="Grigoriev I.V."/>
        </authorList>
    </citation>
    <scope>NUCLEOTIDE SEQUENCE [LARGE SCALE GENOMIC DNA]</scope>
    <source>
        <strain evidence="3">CBS 516.65</strain>
    </source>
</reference>
<keyword evidence="1" id="KW-0812">Transmembrane</keyword>
<dbReference type="EMBL" id="KV878890">
    <property type="protein sequence ID" value="OJJ87919.1"/>
    <property type="molecule type" value="Genomic_DNA"/>
</dbReference>
<evidence type="ECO:0000256" key="1">
    <source>
        <dbReference type="SAM" id="Phobius"/>
    </source>
</evidence>
<name>A0A1L9VVI5_ASPGL</name>
<proteinExistence type="predicted"/>
<keyword evidence="1" id="KW-1133">Transmembrane helix</keyword>
<gene>
    <name evidence="2" type="ORF">ASPGLDRAFT_1006184</name>
</gene>
<feature type="transmembrane region" description="Helical" evidence="1">
    <location>
        <begin position="58"/>
        <end position="76"/>
    </location>
</feature>
<dbReference type="RefSeq" id="XP_022404602.1">
    <property type="nucleotide sequence ID" value="XM_022539404.1"/>
</dbReference>
<sequence length="145" mass="16354">MAYYGRSKLTSSHRREYRIWRGKRRRVIYLQDNGNISISCTTGLGRRLSRLPRWHRLLYWWCLSMVAISRLSLATIDSMSMSMSSSSEVGVVKSRSSGGFSTRAAFCLSGLSGFSRLRIPAGLAMPLIRMLSRCWGVPGVRSLAE</sequence>
<dbReference type="AlphaFoldDB" id="A0A1L9VVI5"/>
<dbReference type="GeneID" id="34455665"/>
<dbReference type="Proteomes" id="UP000184300">
    <property type="component" value="Unassembled WGS sequence"/>
</dbReference>
<keyword evidence="3" id="KW-1185">Reference proteome</keyword>
<keyword evidence="1" id="KW-0472">Membrane</keyword>
<protein>
    <submittedName>
        <fullName evidence="2">Uncharacterized protein</fullName>
    </submittedName>
</protein>
<dbReference type="VEuPathDB" id="FungiDB:ASPGLDRAFT_1006184"/>
<evidence type="ECO:0000313" key="2">
    <source>
        <dbReference type="EMBL" id="OJJ87919.1"/>
    </source>
</evidence>
<accession>A0A1L9VVI5</accession>
<organism evidence="2 3">
    <name type="scientific">Aspergillus glaucus CBS 516.65</name>
    <dbReference type="NCBI Taxonomy" id="1160497"/>
    <lineage>
        <taxon>Eukaryota</taxon>
        <taxon>Fungi</taxon>
        <taxon>Dikarya</taxon>
        <taxon>Ascomycota</taxon>
        <taxon>Pezizomycotina</taxon>
        <taxon>Eurotiomycetes</taxon>
        <taxon>Eurotiomycetidae</taxon>
        <taxon>Eurotiales</taxon>
        <taxon>Aspergillaceae</taxon>
        <taxon>Aspergillus</taxon>
        <taxon>Aspergillus subgen. Aspergillus</taxon>
    </lineage>
</organism>